<feature type="region of interest" description="Disordered" evidence="1">
    <location>
        <begin position="123"/>
        <end position="174"/>
    </location>
</feature>
<reference evidence="3" key="1">
    <citation type="journal article" date="2011" name="Proc. Natl. Acad. Sci. U.S.A.">
        <title>Obligate biotrophy features unraveled by the genomic analysis of rust fungi.</title>
        <authorList>
            <person name="Duplessis S."/>
            <person name="Cuomo C.A."/>
            <person name="Lin Y.-C."/>
            <person name="Aerts A."/>
            <person name="Tisserant E."/>
            <person name="Veneault-Fourrey C."/>
            <person name="Joly D.L."/>
            <person name="Hacquard S."/>
            <person name="Amselem J."/>
            <person name="Cantarel B.L."/>
            <person name="Chiu R."/>
            <person name="Coutinho P.M."/>
            <person name="Feau N."/>
            <person name="Field M."/>
            <person name="Frey P."/>
            <person name="Gelhaye E."/>
            <person name="Goldberg J."/>
            <person name="Grabherr M.G."/>
            <person name="Kodira C.D."/>
            <person name="Kohler A."/>
            <person name="Kuees U."/>
            <person name="Lindquist E.A."/>
            <person name="Lucas S.M."/>
            <person name="Mago R."/>
            <person name="Mauceli E."/>
            <person name="Morin E."/>
            <person name="Murat C."/>
            <person name="Pangilinan J.L."/>
            <person name="Park R."/>
            <person name="Pearson M."/>
            <person name="Quesneville H."/>
            <person name="Rouhier N."/>
            <person name="Sakthikumar S."/>
            <person name="Salamov A.A."/>
            <person name="Schmutz J."/>
            <person name="Selles B."/>
            <person name="Shapiro H."/>
            <person name="Tanguay P."/>
            <person name="Tuskan G.A."/>
            <person name="Henrissat B."/>
            <person name="Van de Peer Y."/>
            <person name="Rouze P."/>
            <person name="Ellis J.G."/>
            <person name="Dodds P.N."/>
            <person name="Schein J.E."/>
            <person name="Zhong S."/>
            <person name="Hamelin R.C."/>
            <person name="Grigoriev I.V."/>
            <person name="Szabo L.J."/>
            <person name="Martin F."/>
        </authorList>
    </citation>
    <scope>NUCLEOTIDE SEQUENCE [LARGE SCALE GENOMIC DNA]</scope>
    <source>
        <strain evidence="3">98AG31 / pathotype 3-4-7</strain>
    </source>
</reference>
<evidence type="ECO:0000256" key="1">
    <source>
        <dbReference type="SAM" id="MobiDB-lite"/>
    </source>
</evidence>
<organism evidence="3">
    <name type="scientific">Melampsora larici-populina (strain 98AG31 / pathotype 3-4-7)</name>
    <name type="common">Poplar leaf rust fungus</name>
    <dbReference type="NCBI Taxonomy" id="747676"/>
    <lineage>
        <taxon>Eukaryota</taxon>
        <taxon>Fungi</taxon>
        <taxon>Dikarya</taxon>
        <taxon>Basidiomycota</taxon>
        <taxon>Pucciniomycotina</taxon>
        <taxon>Pucciniomycetes</taxon>
        <taxon>Pucciniales</taxon>
        <taxon>Melampsoraceae</taxon>
        <taxon>Melampsora</taxon>
    </lineage>
</organism>
<dbReference type="KEGG" id="mlr:MELLADRAFT_103238"/>
<dbReference type="InParanoid" id="F4RB00"/>
<dbReference type="EMBL" id="GL883094">
    <property type="protein sequence ID" value="EGG10563.1"/>
    <property type="molecule type" value="Genomic_DNA"/>
</dbReference>
<proteinExistence type="predicted"/>
<evidence type="ECO:0000313" key="2">
    <source>
        <dbReference type="EMBL" id="EGG10563.1"/>
    </source>
</evidence>
<dbReference type="RefSeq" id="XP_007406032.1">
    <property type="nucleotide sequence ID" value="XM_007405970.1"/>
</dbReference>
<sequence length="206" mass="22590">MTTSTCGQCQWMAKNPKSGTCQTPQCSGCERCYPFLRKSQCQLCKESNNVQHSEPPVRALLSNQIPGTLATPALTPISNTPSTASSLPQEFFQAGLLSQPELNNQPNSLAIQRLNSQVKFPVPYSSRSSELSNSQLQSSFRSSQSVRQTIGQTKGRKKKENKEDVEEESPEMEISITFTYLSGIGKSKTAANALMPQNPTSQKEPN</sequence>
<protein>
    <submittedName>
        <fullName evidence="2">Uncharacterized protein</fullName>
    </submittedName>
</protein>
<feature type="compositionally biased region" description="Low complexity" evidence="1">
    <location>
        <begin position="125"/>
        <end position="148"/>
    </location>
</feature>
<dbReference type="GeneID" id="18921909"/>
<gene>
    <name evidence="2" type="ORF">MELLADRAFT_103238</name>
</gene>
<dbReference type="VEuPathDB" id="FungiDB:MELLADRAFT_103238"/>
<dbReference type="AlphaFoldDB" id="F4RB00"/>
<name>F4RB00_MELLP</name>
<evidence type="ECO:0000313" key="3">
    <source>
        <dbReference type="Proteomes" id="UP000001072"/>
    </source>
</evidence>
<keyword evidence="3" id="KW-1185">Reference proteome</keyword>
<dbReference type="Proteomes" id="UP000001072">
    <property type="component" value="Unassembled WGS sequence"/>
</dbReference>
<accession>F4RB00</accession>
<dbReference type="HOGENOM" id="CLU_1332179_0_0_1"/>